<evidence type="ECO:0000256" key="1">
    <source>
        <dbReference type="SAM" id="MobiDB-lite"/>
    </source>
</evidence>
<dbReference type="RefSeq" id="WP_085127058.1">
    <property type="nucleotide sequence ID" value="NZ_FWZX01000048.1"/>
</dbReference>
<gene>
    <name evidence="3" type="ORF">SAMN05428998_14840</name>
</gene>
<reference evidence="3 4" key="1">
    <citation type="submission" date="2017-04" db="EMBL/GenBank/DDBJ databases">
        <authorList>
            <person name="Afonso C.L."/>
            <person name="Miller P.J."/>
            <person name="Scott M.A."/>
            <person name="Spackman E."/>
            <person name="Goraichik I."/>
            <person name="Dimitrov K.M."/>
            <person name="Suarez D.L."/>
            <person name="Swayne D.E."/>
        </authorList>
    </citation>
    <scope>NUCLEOTIDE SEQUENCE [LARGE SCALE GENOMIC DNA]</scope>
    <source>
        <strain evidence="3 4">USBA 355</strain>
    </source>
</reference>
<feature type="domain" description="Mu-like prophage FluMu N-terminal" evidence="2">
    <location>
        <begin position="8"/>
        <end position="50"/>
    </location>
</feature>
<accession>A0A1Y6CX90</accession>
<sequence length="78" mass="8209">MSKLKVISKVAGFRRAGRAWSTEGETVDTSDFTEEQLEALKAEPKLIVFEVPAEPKAEGGKETGGKAAKGGKESAASN</sequence>
<feature type="compositionally biased region" description="Basic and acidic residues" evidence="1">
    <location>
        <begin position="53"/>
        <end position="64"/>
    </location>
</feature>
<dbReference type="Pfam" id="PF17891">
    <property type="entry name" value="FluMu_N"/>
    <property type="match status" value="1"/>
</dbReference>
<organism evidence="3 4">
    <name type="scientific">Tistlia consotensis USBA 355</name>
    <dbReference type="NCBI Taxonomy" id="560819"/>
    <lineage>
        <taxon>Bacteria</taxon>
        <taxon>Pseudomonadati</taxon>
        <taxon>Pseudomonadota</taxon>
        <taxon>Alphaproteobacteria</taxon>
        <taxon>Rhodospirillales</taxon>
        <taxon>Rhodovibrionaceae</taxon>
        <taxon>Tistlia</taxon>
    </lineage>
</organism>
<dbReference type="Proteomes" id="UP000192917">
    <property type="component" value="Unassembled WGS sequence"/>
</dbReference>
<protein>
    <recommendedName>
        <fullName evidence="2">Mu-like prophage FluMu N-terminal domain-containing protein</fullName>
    </recommendedName>
</protein>
<dbReference type="AlphaFoldDB" id="A0A1Y6CX90"/>
<dbReference type="EMBL" id="FWZX01000048">
    <property type="protein sequence ID" value="SMF83029.1"/>
    <property type="molecule type" value="Genomic_DNA"/>
</dbReference>
<evidence type="ECO:0000259" key="2">
    <source>
        <dbReference type="Pfam" id="PF17891"/>
    </source>
</evidence>
<proteinExistence type="predicted"/>
<feature type="region of interest" description="Disordered" evidence="1">
    <location>
        <begin position="52"/>
        <end position="78"/>
    </location>
</feature>
<dbReference type="InterPro" id="IPR041227">
    <property type="entry name" value="FluMu_N"/>
</dbReference>
<keyword evidence="4" id="KW-1185">Reference proteome</keyword>
<dbReference type="SUPFAM" id="SSF160059">
    <property type="entry name" value="PriA/YqbF domain"/>
    <property type="match status" value="1"/>
</dbReference>
<dbReference type="STRING" id="560819.SAMN05428998_14840"/>
<evidence type="ECO:0000313" key="4">
    <source>
        <dbReference type="Proteomes" id="UP000192917"/>
    </source>
</evidence>
<dbReference type="Gene3D" id="3.40.5.80">
    <property type="match status" value="1"/>
</dbReference>
<evidence type="ECO:0000313" key="3">
    <source>
        <dbReference type="EMBL" id="SMF83029.1"/>
    </source>
</evidence>
<name>A0A1Y6CX90_9PROT</name>